<dbReference type="EMBL" id="DS566045">
    <property type="status" value="NOT_ANNOTATED_CDS"/>
    <property type="molecule type" value="Genomic_DNA"/>
</dbReference>
<keyword evidence="4" id="KW-1185">Reference proteome</keyword>
<evidence type="ECO:0000313" key="3">
    <source>
        <dbReference type="EnsemblProtists" id="Phyra80391"/>
    </source>
</evidence>
<dbReference type="PANTHER" id="PTHR34415">
    <property type="entry name" value="INTEGRASE CATALYTIC DOMAIN-CONTAINING PROTEIN"/>
    <property type="match status" value="1"/>
</dbReference>
<feature type="region of interest" description="Disordered" evidence="1">
    <location>
        <begin position="1"/>
        <end position="101"/>
    </location>
</feature>
<dbReference type="HOGENOM" id="CLU_744900_0_0_1"/>
<evidence type="ECO:0000256" key="1">
    <source>
        <dbReference type="SAM" id="MobiDB-lite"/>
    </source>
</evidence>
<dbReference type="AlphaFoldDB" id="H3GTE5"/>
<dbReference type="Proteomes" id="UP000005238">
    <property type="component" value="Unassembled WGS sequence"/>
</dbReference>
<evidence type="ECO:0000259" key="2">
    <source>
        <dbReference type="Pfam" id="PF25273"/>
    </source>
</evidence>
<feature type="compositionally biased region" description="Pro residues" evidence="1">
    <location>
        <begin position="8"/>
        <end position="25"/>
    </location>
</feature>
<evidence type="ECO:0000313" key="4">
    <source>
        <dbReference type="Proteomes" id="UP000005238"/>
    </source>
</evidence>
<name>H3GTE5_PHYRM</name>
<dbReference type="InterPro" id="IPR057191">
    <property type="entry name" value="DUF7869"/>
</dbReference>
<organism evidence="3 4">
    <name type="scientific">Phytophthora ramorum</name>
    <name type="common">Sudden oak death agent</name>
    <dbReference type="NCBI Taxonomy" id="164328"/>
    <lineage>
        <taxon>Eukaryota</taxon>
        <taxon>Sar</taxon>
        <taxon>Stramenopiles</taxon>
        <taxon>Oomycota</taxon>
        <taxon>Peronosporomycetes</taxon>
        <taxon>Peronosporales</taxon>
        <taxon>Peronosporaceae</taxon>
        <taxon>Phytophthora</taxon>
    </lineage>
</organism>
<sequence length="372" mass="41461">MQGHQPRDAPPSSAPPPSPDPPAVAPPSTRSEGGEGQPQPEVHASIHSDESIEGREDAESEDDSSKERDDSGDEDFSPQSGEGSEEEASTAESAESAAESEENLSSFCLMTKKKKNTSLYTLLAVLMQVPVDCKRRYKTRIRHGNMSVKEHGNKLNKNTSQVDVVWLVRWFTRFAVEVGEVVSVRVRMHKEINGSIQKYHIIEKYTLLPAHFTWDAIWDEMHAFVQSGLRVLIVMDYSQNLTTPSVASTPSQWYFCSLVSVNCFGIYYENDNAQTNYIYAETTSGKGSDQVISMRTHFLETKLVASGKTKLAAYADNCSGKNKNIYVIKFLLTLVDMGTFEHVGFKFFVKGHTKNSCDRGFGHIRKNLATAE</sequence>
<dbReference type="EnsemblProtists" id="Phyra80391">
    <property type="protein sequence ID" value="Phyra80391"/>
    <property type="gene ID" value="Phyra80391"/>
</dbReference>
<reference evidence="4" key="1">
    <citation type="journal article" date="2006" name="Science">
        <title>Phytophthora genome sequences uncover evolutionary origins and mechanisms of pathogenesis.</title>
        <authorList>
            <person name="Tyler B.M."/>
            <person name="Tripathy S."/>
            <person name="Zhang X."/>
            <person name="Dehal P."/>
            <person name="Jiang R.H."/>
            <person name="Aerts A."/>
            <person name="Arredondo F.D."/>
            <person name="Baxter L."/>
            <person name="Bensasson D."/>
            <person name="Beynon J.L."/>
            <person name="Chapman J."/>
            <person name="Damasceno C.M."/>
            <person name="Dorrance A.E."/>
            <person name="Dou D."/>
            <person name="Dickerman A.W."/>
            <person name="Dubchak I.L."/>
            <person name="Garbelotto M."/>
            <person name="Gijzen M."/>
            <person name="Gordon S.G."/>
            <person name="Govers F."/>
            <person name="Grunwald N.J."/>
            <person name="Huang W."/>
            <person name="Ivors K.L."/>
            <person name="Jones R.W."/>
            <person name="Kamoun S."/>
            <person name="Krampis K."/>
            <person name="Lamour K.H."/>
            <person name="Lee M.K."/>
            <person name="McDonald W.H."/>
            <person name="Medina M."/>
            <person name="Meijer H.J."/>
            <person name="Nordberg E.K."/>
            <person name="Maclean D.J."/>
            <person name="Ospina-Giraldo M.D."/>
            <person name="Morris P.F."/>
            <person name="Phuntumart V."/>
            <person name="Putnam N.H."/>
            <person name="Rash S."/>
            <person name="Rose J.K."/>
            <person name="Sakihama Y."/>
            <person name="Salamov A.A."/>
            <person name="Savidor A."/>
            <person name="Scheuring C.F."/>
            <person name="Smith B.M."/>
            <person name="Sobral B.W."/>
            <person name="Terry A."/>
            <person name="Torto-Alalibo T.A."/>
            <person name="Win J."/>
            <person name="Xu Z."/>
            <person name="Zhang H."/>
            <person name="Grigoriev I.V."/>
            <person name="Rokhsar D.S."/>
            <person name="Boore J.L."/>
        </authorList>
    </citation>
    <scope>NUCLEOTIDE SEQUENCE [LARGE SCALE GENOMIC DNA]</scope>
    <source>
        <strain evidence="4">Pr102</strain>
    </source>
</reference>
<feature type="domain" description="DUF7869" evidence="2">
    <location>
        <begin position="270"/>
        <end position="370"/>
    </location>
</feature>
<proteinExistence type="predicted"/>
<dbReference type="STRING" id="164328.H3GTE5"/>
<protein>
    <recommendedName>
        <fullName evidence="2">DUF7869 domain-containing protein</fullName>
    </recommendedName>
</protein>
<feature type="compositionally biased region" description="Basic and acidic residues" evidence="1">
    <location>
        <begin position="44"/>
        <end position="69"/>
    </location>
</feature>
<reference evidence="3" key="2">
    <citation type="submission" date="2015-06" db="UniProtKB">
        <authorList>
            <consortium name="EnsemblProtists"/>
        </authorList>
    </citation>
    <scope>IDENTIFICATION</scope>
    <source>
        <strain evidence="3">Pr102</strain>
    </source>
</reference>
<dbReference type="PANTHER" id="PTHR34415:SF1">
    <property type="entry name" value="INTEGRASE CATALYTIC DOMAIN-CONTAINING PROTEIN"/>
    <property type="match status" value="1"/>
</dbReference>
<accession>H3GTE5</accession>
<dbReference type="eggNOG" id="ENOG502RZH9">
    <property type="taxonomic scope" value="Eukaryota"/>
</dbReference>
<dbReference type="Pfam" id="PF25273">
    <property type="entry name" value="DUF7869"/>
    <property type="match status" value="1"/>
</dbReference>
<dbReference type="InParanoid" id="H3GTE5"/>
<dbReference type="VEuPathDB" id="FungiDB:KRP23_10736"/>